<dbReference type="Proteomes" id="UP000316714">
    <property type="component" value="Unassembled WGS sequence"/>
</dbReference>
<sequence length="367" mass="39613">MLRARYIMIGGFLGAGKTTAILRAARMLDERGLRVGLITNDQSVGLVDTAMLGSTSLPTEEISGGCFCCKFNSLVEAAERLTDETRPDVFLAEPVGSCTDLQATVSYPLKHLYGESYSVAPLSVLIDPIRAQRLLGLRPGKNFSPKVGYIYGKQLEEADLIVINKCDLLDDADLDALEQRLRASYPQADVMRISARRGDGVESWLDRVIGSESGGRESMDIDYDVYADGEALLGWLNASATLTGTEFDGNALLQHLVSDIGGRVLGAGIEIAHLKATLAPSAGLDLAVANLVREDANSELSHRLSDPLDRGDLIVNLRAEGDPETLRDEVLHAVAAAANRWGIQAEIQHAEAFRPSRPNPTHRYASG</sequence>
<organism evidence="2 3">
    <name type="scientific">Posidoniimonas corsicana</name>
    <dbReference type="NCBI Taxonomy" id="1938618"/>
    <lineage>
        <taxon>Bacteria</taxon>
        <taxon>Pseudomonadati</taxon>
        <taxon>Planctomycetota</taxon>
        <taxon>Planctomycetia</taxon>
        <taxon>Pirellulales</taxon>
        <taxon>Lacipirellulaceae</taxon>
        <taxon>Posidoniimonas</taxon>
    </lineage>
</organism>
<dbReference type="Gene3D" id="3.40.50.300">
    <property type="entry name" value="P-loop containing nucleotide triphosphate hydrolases"/>
    <property type="match status" value="1"/>
</dbReference>
<dbReference type="InterPro" id="IPR027417">
    <property type="entry name" value="P-loop_NTPase"/>
</dbReference>
<reference evidence="2 3" key="1">
    <citation type="submission" date="2019-02" db="EMBL/GenBank/DDBJ databases">
        <title>Deep-cultivation of Planctomycetes and their phenomic and genomic characterization uncovers novel biology.</title>
        <authorList>
            <person name="Wiegand S."/>
            <person name="Jogler M."/>
            <person name="Boedeker C."/>
            <person name="Pinto D."/>
            <person name="Vollmers J."/>
            <person name="Rivas-Marin E."/>
            <person name="Kohn T."/>
            <person name="Peeters S.H."/>
            <person name="Heuer A."/>
            <person name="Rast P."/>
            <person name="Oberbeckmann S."/>
            <person name="Bunk B."/>
            <person name="Jeske O."/>
            <person name="Meyerdierks A."/>
            <person name="Storesund J.E."/>
            <person name="Kallscheuer N."/>
            <person name="Luecker S."/>
            <person name="Lage O.M."/>
            <person name="Pohl T."/>
            <person name="Merkel B.J."/>
            <person name="Hornburger P."/>
            <person name="Mueller R.-W."/>
            <person name="Bruemmer F."/>
            <person name="Labrenz M."/>
            <person name="Spormann A.M."/>
            <person name="Op Den Camp H."/>
            <person name="Overmann J."/>
            <person name="Amann R."/>
            <person name="Jetten M.S.M."/>
            <person name="Mascher T."/>
            <person name="Medema M.H."/>
            <person name="Devos D.P."/>
            <person name="Kaster A.-K."/>
            <person name="Ovreas L."/>
            <person name="Rohde M."/>
            <person name="Galperin M.Y."/>
            <person name="Jogler C."/>
        </authorList>
    </citation>
    <scope>NUCLEOTIDE SEQUENCE [LARGE SCALE GENOMIC DNA]</scope>
    <source>
        <strain evidence="2 3">KOR34</strain>
    </source>
</reference>
<feature type="domain" description="CobW/HypB/UreG nucleotide-binding" evidence="1">
    <location>
        <begin position="7"/>
        <end position="191"/>
    </location>
</feature>
<evidence type="ECO:0000313" key="2">
    <source>
        <dbReference type="EMBL" id="TWT36545.1"/>
    </source>
</evidence>
<keyword evidence="3" id="KW-1185">Reference proteome</keyword>
<dbReference type="RefSeq" id="WP_197531213.1">
    <property type="nucleotide sequence ID" value="NZ_SIHJ01000001.1"/>
</dbReference>
<dbReference type="InterPro" id="IPR051316">
    <property type="entry name" value="Zinc-reg_GTPase_activator"/>
</dbReference>
<accession>A0A5C5VFS7</accession>
<dbReference type="AlphaFoldDB" id="A0A5C5VFS7"/>
<dbReference type="PANTHER" id="PTHR13748:SF62">
    <property type="entry name" value="COBW DOMAIN-CONTAINING PROTEIN"/>
    <property type="match status" value="1"/>
</dbReference>
<dbReference type="SUPFAM" id="SSF52540">
    <property type="entry name" value="P-loop containing nucleoside triphosphate hydrolases"/>
    <property type="match status" value="1"/>
</dbReference>
<proteinExistence type="predicted"/>
<dbReference type="PANTHER" id="PTHR13748">
    <property type="entry name" value="COBW-RELATED"/>
    <property type="match status" value="1"/>
</dbReference>
<protein>
    <submittedName>
        <fullName evidence="2">Putative metal chaperone YciC</fullName>
    </submittedName>
</protein>
<gene>
    <name evidence="2" type="primary">yciC</name>
    <name evidence="2" type="ORF">KOR34_14510</name>
</gene>
<comment type="caution">
    <text evidence="2">The sequence shown here is derived from an EMBL/GenBank/DDBJ whole genome shotgun (WGS) entry which is preliminary data.</text>
</comment>
<evidence type="ECO:0000259" key="1">
    <source>
        <dbReference type="Pfam" id="PF02492"/>
    </source>
</evidence>
<dbReference type="EMBL" id="SIHJ01000001">
    <property type="protein sequence ID" value="TWT36545.1"/>
    <property type="molecule type" value="Genomic_DNA"/>
</dbReference>
<dbReference type="Pfam" id="PF02492">
    <property type="entry name" value="cobW"/>
    <property type="match status" value="1"/>
</dbReference>
<dbReference type="InterPro" id="IPR003495">
    <property type="entry name" value="CobW/HypB/UreG_nucleotide-bd"/>
</dbReference>
<dbReference type="GO" id="GO:0005737">
    <property type="term" value="C:cytoplasm"/>
    <property type="evidence" value="ECO:0007669"/>
    <property type="project" value="TreeGrafter"/>
</dbReference>
<name>A0A5C5VFS7_9BACT</name>
<evidence type="ECO:0000313" key="3">
    <source>
        <dbReference type="Proteomes" id="UP000316714"/>
    </source>
</evidence>